<proteinExistence type="predicted"/>
<evidence type="ECO:0000313" key="1">
    <source>
        <dbReference type="EMBL" id="ETN13074.1"/>
    </source>
</evidence>
<gene>
    <name evidence="1" type="ORF">PPTG_08009</name>
</gene>
<dbReference type="GeneID" id="20177838"/>
<dbReference type="EMBL" id="KI669575">
    <property type="protein sequence ID" value="ETN13074.1"/>
    <property type="molecule type" value="Genomic_DNA"/>
</dbReference>
<dbReference type="OrthoDB" id="108495at2759"/>
<sequence length="109" mass="12135">MKRPGEVVPSDYGVRQRKRLKEAKFPHAIRALPHVVEHIDMLSMSVEDAAVEAAATNQLTWLQILLPLVSDKVKDQAGCDTTDIAAAHGHCEAIKLIYRWGDFEVGCKK</sequence>
<evidence type="ECO:0000313" key="2">
    <source>
        <dbReference type="Proteomes" id="UP000018817"/>
    </source>
</evidence>
<reference evidence="1 2" key="2">
    <citation type="submission" date="2013-11" db="EMBL/GenBank/DDBJ databases">
        <title>The Genome Sequence of Phytophthora parasitica INRA-310.</title>
        <authorList>
            <consortium name="The Broad Institute Genomics Platform"/>
            <person name="Russ C."/>
            <person name="Tyler B."/>
            <person name="Panabieres F."/>
            <person name="Shan W."/>
            <person name="Tripathy S."/>
            <person name="Grunwald N."/>
            <person name="Machado M."/>
            <person name="Johnson C.S."/>
            <person name="Arredondo F."/>
            <person name="Hong C."/>
            <person name="Coffey M."/>
            <person name="Young S.K."/>
            <person name="Zeng Q."/>
            <person name="Gargeya S."/>
            <person name="Fitzgerald M."/>
            <person name="Abouelleil A."/>
            <person name="Alvarado L."/>
            <person name="Chapman S.B."/>
            <person name="Gainer-Dewar J."/>
            <person name="Goldberg J."/>
            <person name="Griggs A."/>
            <person name="Gujja S."/>
            <person name="Hansen M."/>
            <person name="Howarth C."/>
            <person name="Imamovic A."/>
            <person name="Ireland A."/>
            <person name="Larimer J."/>
            <person name="McCowan C."/>
            <person name="Murphy C."/>
            <person name="Pearson M."/>
            <person name="Poon T.W."/>
            <person name="Priest M."/>
            <person name="Roberts A."/>
            <person name="Saif S."/>
            <person name="Shea T."/>
            <person name="Sykes S."/>
            <person name="Wortman J."/>
            <person name="Nusbaum C."/>
            <person name="Birren B."/>
        </authorList>
    </citation>
    <scope>NUCLEOTIDE SEQUENCE [LARGE SCALE GENOMIC DNA]</scope>
    <source>
        <strain evidence="1 2">INRA-310</strain>
    </source>
</reference>
<organism evidence="1 2">
    <name type="scientific">Phytophthora nicotianae (strain INRA-310)</name>
    <name type="common">Phytophthora parasitica</name>
    <dbReference type="NCBI Taxonomy" id="761204"/>
    <lineage>
        <taxon>Eukaryota</taxon>
        <taxon>Sar</taxon>
        <taxon>Stramenopiles</taxon>
        <taxon>Oomycota</taxon>
        <taxon>Peronosporomycetes</taxon>
        <taxon>Peronosporales</taxon>
        <taxon>Peronosporaceae</taxon>
        <taxon>Phytophthora</taxon>
    </lineage>
</organism>
<name>W2QKJ9_PHYN3</name>
<dbReference type="VEuPathDB" id="FungiDB:PPTG_08009"/>
<protein>
    <submittedName>
        <fullName evidence="1">Uncharacterized protein</fullName>
    </submittedName>
</protein>
<reference evidence="2" key="1">
    <citation type="submission" date="2011-12" db="EMBL/GenBank/DDBJ databases">
        <authorList>
            <consortium name="The Broad Institute Genome Sequencing Platform"/>
            <person name="Russ C."/>
            <person name="Tyler B."/>
            <person name="Panabieres F."/>
            <person name="Shan W."/>
            <person name="Tripathy S."/>
            <person name="Grunwald N."/>
            <person name="Machado M."/>
            <person name="Young S.K."/>
            <person name="Zeng Q."/>
            <person name="Gargeya S."/>
            <person name="Fitzgerald M."/>
            <person name="Haas B."/>
            <person name="Abouelleil A."/>
            <person name="Alvarado L."/>
            <person name="Arachchi H.M."/>
            <person name="Berlin A."/>
            <person name="Chapman S.B."/>
            <person name="Gearin G."/>
            <person name="Goldberg J."/>
            <person name="Griggs A."/>
            <person name="Gujja S."/>
            <person name="Hansen M."/>
            <person name="Heiman D."/>
            <person name="Howarth C."/>
            <person name="Larimer J."/>
            <person name="Lui A."/>
            <person name="MacDonald P.J.P."/>
            <person name="McCowen C."/>
            <person name="Montmayeur A."/>
            <person name="Murphy C."/>
            <person name="Neiman D."/>
            <person name="Pearson M."/>
            <person name="Priest M."/>
            <person name="Roberts A."/>
            <person name="Saif S."/>
            <person name="Shea T."/>
            <person name="Sisk P."/>
            <person name="Stolte C."/>
            <person name="Sykes S."/>
            <person name="Wortman J."/>
            <person name="Nusbaum C."/>
            <person name="Birren B."/>
        </authorList>
    </citation>
    <scope>NUCLEOTIDE SEQUENCE [LARGE SCALE GENOMIC DNA]</scope>
    <source>
        <strain evidence="2">INRA-310</strain>
    </source>
</reference>
<dbReference type="AlphaFoldDB" id="W2QKJ9"/>
<dbReference type="RefSeq" id="XP_008901156.1">
    <property type="nucleotide sequence ID" value="XM_008902908.1"/>
</dbReference>
<accession>W2QKJ9</accession>
<dbReference type="Proteomes" id="UP000018817">
    <property type="component" value="Unassembled WGS sequence"/>
</dbReference>